<gene>
    <name evidence="3" type="ORF">OFAG_00734</name>
</gene>
<dbReference type="Pfam" id="PF00582">
    <property type="entry name" value="Usp"/>
    <property type="match status" value="2"/>
</dbReference>
<dbReference type="Proteomes" id="UP000003973">
    <property type="component" value="Unassembled WGS sequence"/>
</dbReference>
<proteinExistence type="inferred from homology"/>
<dbReference type="SUPFAM" id="SSF52402">
    <property type="entry name" value="Adenine nucleotide alpha hydrolases-like"/>
    <property type="match status" value="2"/>
</dbReference>
<feature type="domain" description="UspA" evidence="2">
    <location>
        <begin position="154"/>
        <end position="295"/>
    </location>
</feature>
<dbReference type="EMBL" id="ACDP02000023">
    <property type="protein sequence ID" value="EEO27581.1"/>
    <property type="molecule type" value="Genomic_DNA"/>
</dbReference>
<dbReference type="AlphaFoldDB" id="C3X2Z5"/>
<name>C3X2Z5_9BURK</name>
<sequence>MKKPDSIMVATDMSECATMAENRAAMLCAQLGKNRLDIVNVQDLSAVELLKRALKSPAEIAEKAVRQGLSDELSAVIRRLEKDYGIQCELLIRFGKAATEIMHEITERQTGLLVMGAHGNSPHSHAFLGNLPGKLLQISPSPLLIVRTEAKQAYRKILIAVDFSEISLYQARQALALARPDTEIVLLHAYEVPNEGMMRYANISQGLLHEFRSDIRLKAGAEMQAFIAALKTPHHVTSVIQLGVPHTVIREHAASKKPDLLVMGKQGRSRFEEFLLGSTSRNTLYETDCDILIVPPTAAVRQIQETGKDRKMEDVSPS</sequence>
<keyword evidence="4" id="KW-1185">Reference proteome</keyword>
<dbReference type="PANTHER" id="PTHR46268:SF6">
    <property type="entry name" value="UNIVERSAL STRESS PROTEIN UP12"/>
    <property type="match status" value="1"/>
</dbReference>
<comment type="similarity">
    <text evidence="1">Belongs to the universal stress protein A family.</text>
</comment>
<dbReference type="CDD" id="cd00293">
    <property type="entry name" value="USP-like"/>
    <property type="match status" value="2"/>
</dbReference>
<organism evidence="3 4">
    <name type="scientific">Oxalobacter paraformigenes</name>
    <dbReference type="NCBI Taxonomy" id="556268"/>
    <lineage>
        <taxon>Bacteria</taxon>
        <taxon>Pseudomonadati</taxon>
        <taxon>Pseudomonadota</taxon>
        <taxon>Betaproteobacteria</taxon>
        <taxon>Burkholderiales</taxon>
        <taxon>Oxalobacteraceae</taxon>
        <taxon>Oxalobacter</taxon>
    </lineage>
</organism>
<dbReference type="InterPro" id="IPR006015">
    <property type="entry name" value="Universal_stress_UspA"/>
</dbReference>
<dbReference type="InterPro" id="IPR014729">
    <property type="entry name" value="Rossmann-like_a/b/a_fold"/>
</dbReference>
<dbReference type="InterPro" id="IPR006016">
    <property type="entry name" value="UspA"/>
</dbReference>
<dbReference type="HOGENOM" id="CLU_049301_2_1_4"/>
<evidence type="ECO:0000256" key="1">
    <source>
        <dbReference type="ARBA" id="ARBA00008791"/>
    </source>
</evidence>
<reference evidence="3" key="1">
    <citation type="submission" date="2011-10" db="EMBL/GenBank/DDBJ databases">
        <title>The Genome Sequence of Oxalobacter formigenes HOxBLS.</title>
        <authorList>
            <consortium name="The Broad Institute Genome Sequencing Platform"/>
            <person name="Earl A."/>
            <person name="Ward D."/>
            <person name="Feldgarden M."/>
            <person name="Gevers D."/>
            <person name="Allison M.J."/>
            <person name="Humphrey S."/>
            <person name="Young S.K."/>
            <person name="Zeng Q."/>
            <person name="Gargeya S."/>
            <person name="Fitzgerald M."/>
            <person name="Haas B."/>
            <person name="Abouelleil A."/>
            <person name="Alvarado L."/>
            <person name="Arachchi H.M."/>
            <person name="Berlin A."/>
            <person name="Brown A."/>
            <person name="Chapman S.B."/>
            <person name="Chen Z."/>
            <person name="Dunbar C."/>
            <person name="Freedman E."/>
            <person name="Gearin G."/>
            <person name="Goldberg J."/>
            <person name="Griggs A."/>
            <person name="Gujja S."/>
            <person name="Heiman D."/>
            <person name="Howarth C."/>
            <person name="Larson L."/>
            <person name="Lui A."/>
            <person name="MacDonald P.J.P."/>
            <person name="Montmayeur A."/>
            <person name="Murphy C."/>
            <person name="Neiman D."/>
            <person name="Pearson M."/>
            <person name="Priest M."/>
            <person name="Roberts A."/>
            <person name="Saif S."/>
            <person name="Shea T."/>
            <person name="Shenoy N."/>
            <person name="Sisk P."/>
            <person name="Stolte C."/>
            <person name="Sykes S."/>
            <person name="Wortman J."/>
            <person name="Nusbaum C."/>
            <person name="Birren B."/>
        </authorList>
    </citation>
    <scope>NUCLEOTIDE SEQUENCE [LARGE SCALE GENOMIC DNA]</scope>
    <source>
        <strain evidence="3">HOxBLS</strain>
    </source>
</reference>
<dbReference type="Gene3D" id="3.40.50.620">
    <property type="entry name" value="HUPs"/>
    <property type="match status" value="2"/>
</dbReference>
<comment type="caution">
    <text evidence="3">The sequence shown here is derived from an EMBL/GenBank/DDBJ whole genome shotgun (WGS) entry which is preliminary data.</text>
</comment>
<accession>C3X2Z5</accession>
<evidence type="ECO:0000259" key="2">
    <source>
        <dbReference type="Pfam" id="PF00582"/>
    </source>
</evidence>
<dbReference type="PANTHER" id="PTHR46268">
    <property type="entry name" value="STRESS RESPONSE PROTEIN NHAX"/>
    <property type="match status" value="1"/>
</dbReference>
<dbReference type="eggNOG" id="COG0589">
    <property type="taxonomic scope" value="Bacteria"/>
</dbReference>
<feature type="domain" description="UspA" evidence="2">
    <location>
        <begin position="6"/>
        <end position="147"/>
    </location>
</feature>
<dbReference type="RefSeq" id="WP_005876671.1">
    <property type="nucleotide sequence ID" value="NZ_CABMNL010000001.1"/>
</dbReference>
<protein>
    <recommendedName>
        <fullName evidence="2">UspA domain-containing protein</fullName>
    </recommendedName>
</protein>
<evidence type="ECO:0000313" key="3">
    <source>
        <dbReference type="EMBL" id="EEO27581.1"/>
    </source>
</evidence>
<dbReference type="PRINTS" id="PR01438">
    <property type="entry name" value="UNVRSLSTRESS"/>
</dbReference>
<evidence type="ECO:0000313" key="4">
    <source>
        <dbReference type="Proteomes" id="UP000003973"/>
    </source>
</evidence>